<dbReference type="Proteomes" id="UP000270296">
    <property type="component" value="Unassembled WGS sequence"/>
</dbReference>
<dbReference type="EMBL" id="UZAM01011442">
    <property type="protein sequence ID" value="VDP16264.1"/>
    <property type="molecule type" value="Genomic_DNA"/>
</dbReference>
<protein>
    <submittedName>
        <fullName evidence="3">Saposin B-type domain-containing protein</fullName>
    </submittedName>
</protein>
<accession>A0A183IXD4</accession>
<reference evidence="1 2" key="2">
    <citation type="submission" date="2018-11" db="EMBL/GenBank/DDBJ databases">
        <authorList>
            <consortium name="Pathogen Informatics"/>
        </authorList>
    </citation>
    <scope>NUCLEOTIDE SEQUENCE [LARGE SCALE GENOMIC DNA]</scope>
</reference>
<dbReference type="WBParaSite" id="SBAD_0000859101-mRNA-1">
    <property type="protein sequence ID" value="SBAD_0000859101-mRNA-1"/>
    <property type="gene ID" value="SBAD_0000859101"/>
</dbReference>
<name>A0A183IXD4_9BILA</name>
<evidence type="ECO:0000313" key="1">
    <source>
        <dbReference type="EMBL" id="VDP16264.1"/>
    </source>
</evidence>
<dbReference type="AlphaFoldDB" id="A0A183IXD4"/>
<organism evidence="3">
    <name type="scientific">Soboliphyme baturini</name>
    <dbReference type="NCBI Taxonomy" id="241478"/>
    <lineage>
        <taxon>Eukaryota</taxon>
        <taxon>Metazoa</taxon>
        <taxon>Ecdysozoa</taxon>
        <taxon>Nematoda</taxon>
        <taxon>Enoplea</taxon>
        <taxon>Dorylaimia</taxon>
        <taxon>Dioctophymatida</taxon>
        <taxon>Dioctophymatoidea</taxon>
        <taxon>Soboliphymatidae</taxon>
        <taxon>Soboliphyme</taxon>
    </lineage>
</organism>
<keyword evidence="2" id="KW-1185">Reference proteome</keyword>
<dbReference type="OrthoDB" id="5913182at2759"/>
<proteinExistence type="predicted"/>
<reference evidence="3" key="1">
    <citation type="submission" date="2016-06" db="UniProtKB">
        <authorList>
            <consortium name="WormBaseParasite"/>
        </authorList>
    </citation>
    <scope>IDENTIFICATION</scope>
</reference>
<evidence type="ECO:0000313" key="2">
    <source>
        <dbReference type="Proteomes" id="UP000270296"/>
    </source>
</evidence>
<gene>
    <name evidence="1" type="ORF">SBAD_LOCUS8282</name>
</gene>
<sequence length="266" mass="30017">MNCLSQQLADVRTFQMIENEQDTDYLRHIRRCFSAGEAEGSRQNKCVLDQATLNQNVLGPNGPLRGCKFCINLANDLHNKYMKSSASDRMCFRKHLSDGIISEMQPCIQNRLHDYRFRVPNLPDFDTAADSSMSIVVTPSCTSRFQKVEAATCQCFRDKQAELVSKMHRVRDVLMTAQSTSQCEEGIEAAIGPWVKKVMKAMKDCSSSGTANILQKIPPNKVIKVGCMKIVSLKGSGRKQIEIGFRFIDYFLDALHVRLIKFCQCS</sequence>
<evidence type="ECO:0000313" key="3">
    <source>
        <dbReference type="WBParaSite" id="SBAD_0000859101-mRNA-1"/>
    </source>
</evidence>